<dbReference type="Gene3D" id="1.20.1440.340">
    <property type="match status" value="1"/>
</dbReference>
<dbReference type="Pfam" id="PF10509">
    <property type="entry name" value="GalKase_gal_bdg"/>
    <property type="match status" value="1"/>
</dbReference>
<dbReference type="KEGG" id="tet:TTHERM_00145260"/>
<dbReference type="OMA" id="GFHDTYF"/>
<feature type="domain" description="GHMP kinase C-terminal" evidence="6">
    <location>
        <begin position="378"/>
        <end position="450"/>
    </location>
</feature>
<evidence type="ECO:0000256" key="3">
    <source>
        <dbReference type="ARBA" id="ARBA00022840"/>
    </source>
</evidence>
<dbReference type="GO" id="GO:0006012">
    <property type="term" value="P:galactose metabolic process"/>
    <property type="evidence" value="ECO:0007669"/>
    <property type="project" value="InterPro"/>
</dbReference>
<dbReference type="InterPro" id="IPR000705">
    <property type="entry name" value="Galactokinase"/>
</dbReference>
<feature type="domain" description="Galactokinase N-terminal" evidence="7">
    <location>
        <begin position="31"/>
        <end position="76"/>
    </location>
</feature>
<dbReference type="GO" id="GO:0005829">
    <property type="term" value="C:cytosol"/>
    <property type="evidence" value="ECO:0007669"/>
    <property type="project" value="TreeGrafter"/>
</dbReference>
<dbReference type="HOGENOM" id="CLU_017814_6_2_1"/>
<evidence type="ECO:0000313" key="9">
    <source>
        <dbReference type="Proteomes" id="UP000009168"/>
    </source>
</evidence>
<dbReference type="PROSITE" id="PS00106">
    <property type="entry name" value="GALACTOKINASE"/>
    <property type="match status" value="1"/>
</dbReference>
<dbReference type="GO" id="GO:0005524">
    <property type="term" value="F:ATP binding"/>
    <property type="evidence" value="ECO:0007669"/>
    <property type="project" value="UniProtKB-KW"/>
</dbReference>
<dbReference type="STRING" id="312017.I7MDT5"/>
<dbReference type="PIRSF" id="PIRSF000530">
    <property type="entry name" value="Galactokinase"/>
    <property type="match status" value="1"/>
</dbReference>
<dbReference type="InParanoid" id="I7MDT5"/>
<gene>
    <name evidence="8" type="ORF">TTHERM_00145260</name>
</gene>
<dbReference type="Gene3D" id="3.30.70.3170">
    <property type="match status" value="1"/>
</dbReference>
<proteinExistence type="inferred from homology"/>
<dbReference type="OrthoDB" id="187738at2759"/>
<feature type="domain" description="GHMP kinase N-terminal" evidence="5">
    <location>
        <begin position="138"/>
        <end position="209"/>
    </location>
</feature>
<keyword evidence="4" id="KW-0175">Coiled coil</keyword>
<comment type="similarity">
    <text evidence="1">Belongs to the GHMP kinase family. GalK subfamily.</text>
</comment>
<keyword evidence="3" id="KW-0067">ATP-binding</keyword>
<evidence type="ECO:0000256" key="1">
    <source>
        <dbReference type="ARBA" id="ARBA00006566"/>
    </source>
</evidence>
<dbReference type="SUPFAM" id="SSF54211">
    <property type="entry name" value="Ribosomal protein S5 domain 2-like"/>
    <property type="match status" value="1"/>
</dbReference>
<dbReference type="Gene3D" id="3.30.230.10">
    <property type="match status" value="1"/>
</dbReference>
<evidence type="ECO:0000259" key="7">
    <source>
        <dbReference type="Pfam" id="PF10509"/>
    </source>
</evidence>
<dbReference type="InterPro" id="IPR036554">
    <property type="entry name" value="GHMP_kinase_C_sf"/>
</dbReference>
<dbReference type="InterPro" id="IPR020568">
    <property type="entry name" value="Ribosomal_Su5_D2-typ_SF"/>
</dbReference>
<dbReference type="Pfam" id="PF08544">
    <property type="entry name" value="GHMP_kinases_C"/>
    <property type="match status" value="1"/>
</dbReference>
<dbReference type="Proteomes" id="UP000009168">
    <property type="component" value="Unassembled WGS sequence"/>
</dbReference>
<evidence type="ECO:0000259" key="6">
    <source>
        <dbReference type="Pfam" id="PF08544"/>
    </source>
</evidence>
<evidence type="ECO:0000256" key="2">
    <source>
        <dbReference type="ARBA" id="ARBA00022741"/>
    </source>
</evidence>
<name>I7MDT5_TETTS</name>
<dbReference type="EMBL" id="GG662793">
    <property type="protein sequence ID" value="EAR90921.1"/>
    <property type="molecule type" value="Genomic_DNA"/>
</dbReference>
<evidence type="ECO:0000313" key="8">
    <source>
        <dbReference type="EMBL" id="EAR90921.1"/>
    </source>
</evidence>
<dbReference type="Pfam" id="PF00288">
    <property type="entry name" value="GHMP_kinases_N"/>
    <property type="match status" value="1"/>
</dbReference>
<organism evidence="8 9">
    <name type="scientific">Tetrahymena thermophila (strain SB210)</name>
    <dbReference type="NCBI Taxonomy" id="312017"/>
    <lineage>
        <taxon>Eukaryota</taxon>
        <taxon>Sar</taxon>
        <taxon>Alveolata</taxon>
        <taxon>Ciliophora</taxon>
        <taxon>Intramacronucleata</taxon>
        <taxon>Oligohymenophorea</taxon>
        <taxon>Hymenostomatida</taxon>
        <taxon>Tetrahymenina</taxon>
        <taxon>Tetrahymenidae</taxon>
        <taxon>Tetrahymena</taxon>
    </lineage>
</organism>
<dbReference type="PANTHER" id="PTHR10457">
    <property type="entry name" value="MEVALONATE KINASE/GALACTOKINASE"/>
    <property type="match status" value="1"/>
</dbReference>
<accession>I7MDT5</accession>
<dbReference type="PRINTS" id="PR00473">
    <property type="entry name" value="GALCTOKINASE"/>
</dbReference>
<dbReference type="AlphaFoldDB" id="I7MDT5"/>
<sequence length="479" mass="54155">METKNIQYTEKFEDIYTNVDYNKKRYQEMSEKFQNLHGVKPDYFVRAPGRVNLIGEHIDYMNYPVFPFALEQDSLLCFTYSDDELIHIDHMNSEEFHSAVISNDPAKRSETIASLTPKQSYIKYFIAGYCSGIDGKVSSYKGLKVLIGGNVPLASGCSSSTSLCVSSSILGVFANKSTINQAELLENIITYERSLGTACGGMDQTISLLAVHGKALFIEFNEFAKIESVQLPHGVSFVIANSLTPSAKLETLGKRYNKRVSECRMACKILMDKMSIKAEKPFTNLRQLVRNNETLEEMQEKVKTLIEQKVYTKEEIEQIIGTKLEDFLQGIPQSELVITQNNDYYPYERALHVYSEANRVYQFQKTCFDTQLTDEEKIPILGKLMNESQYSCDNLYDCSSDKLNELINICRKNGAIGSRLTGAGWGGCTVSMVRTENLQDFLQAVKTQYYEKNGLTCDENILFATAPANGAMVYKNIEF</sequence>
<dbReference type="PRINTS" id="PR00959">
    <property type="entry name" value="MEVGALKINASE"/>
</dbReference>
<keyword evidence="2" id="KW-0547">Nucleotide-binding</keyword>
<protein>
    <submittedName>
        <fullName evidence="8">Galactokinase</fullName>
    </submittedName>
</protein>
<dbReference type="PANTHER" id="PTHR10457:SF7">
    <property type="entry name" value="GALACTOKINASE-RELATED"/>
    <property type="match status" value="1"/>
</dbReference>
<dbReference type="InterPro" id="IPR014721">
    <property type="entry name" value="Ribsml_uS5_D2-typ_fold_subgr"/>
</dbReference>
<dbReference type="NCBIfam" id="TIGR00131">
    <property type="entry name" value="gal_kin"/>
    <property type="match status" value="1"/>
</dbReference>
<dbReference type="InterPro" id="IPR019741">
    <property type="entry name" value="Galactokinase_CS"/>
</dbReference>
<keyword evidence="9" id="KW-1185">Reference proteome</keyword>
<dbReference type="InterPro" id="IPR013750">
    <property type="entry name" value="GHMP_kinase_C_dom"/>
</dbReference>
<evidence type="ECO:0000259" key="5">
    <source>
        <dbReference type="Pfam" id="PF00288"/>
    </source>
</evidence>
<dbReference type="GeneID" id="7836584"/>
<evidence type="ECO:0000256" key="4">
    <source>
        <dbReference type="SAM" id="Coils"/>
    </source>
</evidence>
<dbReference type="InterPro" id="IPR006204">
    <property type="entry name" value="GHMP_kinase_N_dom"/>
</dbReference>
<dbReference type="eggNOG" id="KOG0631">
    <property type="taxonomic scope" value="Eukaryota"/>
</dbReference>
<dbReference type="RefSeq" id="XP_001011166.1">
    <property type="nucleotide sequence ID" value="XM_001011166.3"/>
</dbReference>
<dbReference type="GO" id="GO:0004335">
    <property type="term" value="F:galactokinase activity"/>
    <property type="evidence" value="ECO:0007669"/>
    <property type="project" value="InterPro"/>
</dbReference>
<dbReference type="InterPro" id="IPR019539">
    <property type="entry name" value="GalKase_N"/>
</dbReference>
<dbReference type="InterPro" id="IPR006206">
    <property type="entry name" value="Mevalonate/galactokinase"/>
</dbReference>
<dbReference type="SUPFAM" id="SSF55060">
    <property type="entry name" value="GHMP Kinase, C-terminal domain"/>
    <property type="match status" value="1"/>
</dbReference>
<reference evidence="9" key="1">
    <citation type="journal article" date="2006" name="PLoS Biol.">
        <title>Macronuclear genome sequence of the ciliate Tetrahymena thermophila, a model eukaryote.</title>
        <authorList>
            <person name="Eisen J.A."/>
            <person name="Coyne R.S."/>
            <person name="Wu M."/>
            <person name="Wu D."/>
            <person name="Thiagarajan M."/>
            <person name="Wortman J.R."/>
            <person name="Badger J.H."/>
            <person name="Ren Q."/>
            <person name="Amedeo P."/>
            <person name="Jones K.M."/>
            <person name="Tallon L.J."/>
            <person name="Delcher A.L."/>
            <person name="Salzberg S.L."/>
            <person name="Silva J.C."/>
            <person name="Haas B.J."/>
            <person name="Majoros W.H."/>
            <person name="Farzad M."/>
            <person name="Carlton J.M."/>
            <person name="Smith R.K. Jr."/>
            <person name="Garg J."/>
            <person name="Pearlman R.E."/>
            <person name="Karrer K.M."/>
            <person name="Sun L."/>
            <person name="Manning G."/>
            <person name="Elde N.C."/>
            <person name="Turkewitz A.P."/>
            <person name="Asai D.J."/>
            <person name="Wilkes D.E."/>
            <person name="Wang Y."/>
            <person name="Cai H."/>
            <person name="Collins K."/>
            <person name="Stewart B.A."/>
            <person name="Lee S.R."/>
            <person name="Wilamowska K."/>
            <person name="Weinberg Z."/>
            <person name="Ruzzo W.L."/>
            <person name="Wloga D."/>
            <person name="Gaertig J."/>
            <person name="Frankel J."/>
            <person name="Tsao C.-C."/>
            <person name="Gorovsky M.A."/>
            <person name="Keeling P.J."/>
            <person name="Waller R.F."/>
            <person name="Patron N.J."/>
            <person name="Cherry J.M."/>
            <person name="Stover N.A."/>
            <person name="Krieger C.J."/>
            <person name="del Toro C."/>
            <person name="Ryder H.F."/>
            <person name="Williamson S.C."/>
            <person name="Barbeau R.A."/>
            <person name="Hamilton E.P."/>
            <person name="Orias E."/>
        </authorList>
    </citation>
    <scope>NUCLEOTIDE SEQUENCE [LARGE SCALE GENOMIC DNA]</scope>
    <source>
        <strain evidence="9">SB210</strain>
    </source>
</reference>
<feature type="coiled-coil region" evidence="4">
    <location>
        <begin position="285"/>
        <end position="315"/>
    </location>
</feature>